<protein>
    <recommendedName>
        <fullName evidence="4">Phage holin family protein</fullName>
    </recommendedName>
</protein>
<sequence>MNIRGPLSSLFSLNALVWLAMLTGFAALLCLAAAAWFAMAPPLGAPLASLFTGLGLLVMAVLLVMVVQRTTHKSGSSGKDSRELSRQDERIEDNLRPLVGDRAAQWTREHTGTVVVGALAAGILLAASPNARRLVTRAAGPVLTRKAMDAYKDFSDQG</sequence>
<keyword evidence="3" id="KW-1185">Reference proteome</keyword>
<evidence type="ECO:0000313" key="3">
    <source>
        <dbReference type="Proteomes" id="UP000644441"/>
    </source>
</evidence>
<reference evidence="2 3" key="1">
    <citation type="submission" date="2012-09" db="EMBL/GenBank/DDBJ databases">
        <title>Genome Sequence of alkane-degrading Bacterium Alcanivorax venustensis ISO4.</title>
        <authorList>
            <person name="Lai Q."/>
            <person name="Shao Z."/>
        </authorList>
    </citation>
    <scope>NUCLEOTIDE SEQUENCE [LARGE SCALE GENOMIC DNA]</scope>
    <source>
        <strain evidence="2 3">ISO4</strain>
    </source>
</reference>
<feature type="transmembrane region" description="Helical" evidence="1">
    <location>
        <begin position="45"/>
        <end position="67"/>
    </location>
</feature>
<feature type="transmembrane region" description="Helical" evidence="1">
    <location>
        <begin position="12"/>
        <end position="39"/>
    </location>
</feature>
<dbReference type="Proteomes" id="UP000644441">
    <property type="component" value="Unassembled WGS sequence"/>
</dbReference>
<name>A0ABS0AFK2_9GAMM</name>
<keyword evidence="1" id="KW-0812">Transmembrane</keyword>
<organism evidence="2 3">
    <name type="scientific">Alloalcanivorax venustensis ISO4</name>
    <dbReference type="NCBI Taxonomy" id="1177184"/>
    <lineage>
        <taxon>Bacteria</taxon>
        <taxon>Pseudomonadati</taxon>
        <taxon>Pseudomonadota</taxon>
        <taxon>Gammaproteobacteria</taxon>
        <taxon>Oceanospirillales</taxon>
        <taxon>Alcanivoracaceae</taxon>
        <taxon>Alloalcanivorax</taxon>
    </lineage>
</organism>
<dbReference type="EMBL" id="ARXR01000004">
    <property type="protein sequence ID" value="MBF5052045.1"/>
    <property type="molecule type" value="Genomic_DNA"/>
</dbReference>
<dbReference type="RefSeq" id="WP_194855142.1">
    <property type="nucleotide sequence ID" value="NZ_ARXR01000004.1"/>
</dbReference>
<evidence type="ECO:0008006" key="4">
    <source>
        <dbReference type="Google" id="ProtNLM"/>
    </source>
</evidence>
<gene>
    <name evidence="2" type="ORF">ISO4_00647</name>
</gene>
<keyword evidence="1" id="KW-1133">Transmembrane helix</keyword>
<keyword evidence="1" id="KW-0472">Membrane</keyword>
<evidence type="ECO:0000313" key="2">
    <source>
        <dbReference type="EMBL" id="MBF5052045.1"/>
    </source>
</evidence>
<accession>A0ABS0AFK2</accession>
<proteinExistence type="predicted"/>
<evidence type="ECO:0000256" key="1">
    <source>
        <dbReference type="SAM" id="Phobius"/>
    </source>
</evidence>
<comment type="caution">
    <text evidence="2">The sequence shown here is derived from an EMBL/GenBank/DDBJ whole genome shotgun (WGS) entry which is preliminary data.</text>
</comment>